<dbReference type="Proteomes" id="UP001155587">
    <property type="component" value="Unassembled WGS sequence"/>
</dbReference>
<dbReference type="RefSeq" id="WP_265673210.1">
    <property type="nucleotide sequence ID" value="NZ_JAKRRY010000001.1"/>
</dbReference>
<name>A0A9X3CKB6_9VIBR</name>
<evidence type="ECO:0000313" key="2">
    <source>
        <dbReference type="EMBL" id="MCW8344769.1"/>
    </source>
</evidence>
<protein>
    <submittedName>
        <fullName evidence="2">DUF3131 domain-containing protein</fullName>
    </submittedName>
</protein>
<evidence type="ECO:0000259" key="1">
    <source>
        <dbReference type="Pfam" id="PF11329"/>
    </source>
</evidence>
<reference evidence="2" key="1">
    <citation type="submission" date="2022-02" db="EMBL/GenBank/DDBJ databases">
        <title>Vibrio sp. nov, a new bacterium isolated from seawater.</title>
        <authorList>
            <person name="Yuan Y."/>
        </authorList>
    </citation>
    <scope>NUCLEOTIDE SEQUENCE</scope>
    <source>
        <strain evidence="2">ZSDZ65</strain>
    </source>
</reference>
<organism evidence="2 3">
    <name type="scientific">Vibrio qingdaonensis</name>
    <dbReference type="NCBI Taxonomy" id="2829491"/>
    <lineage>
        <taxon>Bacteria</taxon>
        <taxon>Pseudomonadati</taxon>
        <taxon>Pseudomonadota</taxon>
        <taxon>Gammaproteobacteria</taxon>
        <taxon>Vibrionales</taxon>
        <taxon>Vibrionaceae</taxon>
        <taxon>Vibrio</taxon>
    </lineage>
</organism>
<dbReference type="InterPro" id="IPR021478">
    <property type="entry name" value="DUF3131"/>
</dbReference>
<dbReference type="EMBL" id="JAKRRY010000001">
    <property type="protein sequence ID" value="MCW8344769.1"/>
    <property type="molecule type" value="Genomic_DNA"/>
</dbReference>
<proteinExistence type="predicted"/>
<feature type="domain" description="DUF3131" evidence="1">
    <location>
        <begin position="105"/>
        <end position="460"/>
    </location>
</feature>
<dbReference type="AlphaFoldDB" id="A0A9X3CKB6"/>
<dbReference type="Gene3D" id="1.50.10.140">
    <property type="match status" value="1"/>
</dbReference>
<comment type="caution">
    <text evidence="2">The sequence shown here is derived from an EMBL/GenBank/DDBJ whole genome shotgun (WGS) entry which is preliminary data.</text>
</comment>
<evidence type="ECO:0000313" key="3">
    <source>
        <dbReference type="Proteomes" id="UP001155587"/>
    </source>
</evidence>
<accession>A0A9X3CKB6</accession>
<dbReference type="Pfam" id="PF11329">
    <property type="entry name" value="DUF3131"/>
    <property type="match status" value="1"/>
</dbReference>
<gene>
    <name evidence="2" type="ORF">MD535_01855</name>
</gene>
<keyword evidence="3" id="KW-1185">Reference proteome</keyword>
<sequence length="494" mass="55805">MVSRLIRSFFIILMPAAFVYADTGMPELPSFYGGRAVAPGETTKEAKTIDYQRRALAPPIRPEAPLDEYSPHALPSPLTMMDEAEHSQESFLVDVQKLSRNDWLMAQKAQHYFQKNHHETTGMWDSVQGYHHATMWDIASGLAATLALHALKLETTEITRDRLRTTLTTLADFPLYKTTLPNREYSAKTGLPSGSYSTSASNGNGWSALDIGRLLIWLKITEVRFPELSPIVQDITSHWSLSSAIKEQTLYGTKLYKGKEYFRQEGRLGYLQYAAQGYALYGFDLSASYDNTTSETISVDGMDLYVDTRNVPYFTSDPYVLLALEIGRPQVWWNQLDALYQLQKHRSELTNQLHIYAEDAMSKSPWFAYNNIYYYGTSWLSVSPGGKPIETPQRFSNKAGFGFSVLFDDAFSAKLREEVLRTSLNARSIPTGIYTDNGTNNAFNINTNSLVLVSLWYKALGKIPILEASMSQHLTWENQVSEDQALQIKNMDDG</sequence>